<feature type="domain" description="Nudix hydrolase" evidence="13">
    <location>
        <begin position="1"/>
        <end position="147"/>
    </location>
</feature>
<keyword evidence="5" id="KW-0479">Metal-binding</keyword>
<keyword evidence="8" id="KW-0460">Magnesium</keyword>
<dbReference type="PANTHER" id="PTHR47707:SF1">
    <property type="entry name" value="NUDIX HYDROLASE FAMILY PROTEIN"/>
    <property type="match status" value="1"/>
</dbReference>
<keyword evidence="15" id="KW-1185">Reference proteome</keyword>
<dbReference type="GO" id="GO:0044716">
    <property type="term" value="F:8-oxo-GDP phosphatase activity"/>
    <property type="evidence" value="ECO:0007669"/>
    <property type="project" value="TreeGrafter"/>
</dbReference>
<dbReference type="InterPro" id="IPR000086">
    <property type="entry name" value="NUDIX_hydrolase_dom"/>
</dbReference>
<comment type="cofactor">
    <cofactor evidence="1">
        <name>Mg(2+)</name>
        <dbReference type="ChEBI" id="CHEBI:18420"/>
    </cofactor>
</comment>
<evidence type="ECO:0000256" key="1">
    <source>
        <dbReference type="ARBA" id="ARBA00001946"/>
    </source>
</evidence>
<comment type="similarity">
    <text evidence="2 12">Belongs to the Nudix hydrolase family.</text>
</comment>
<evidence type="ECO:0000256" key="12">
    <source>
        <dbReference type="RuleBase" id="RU003476"/>
    </source>
</evidence>
<dbReference type="InterPro" id="IPR015797">
    <property type="entry name" value="NUDIX_hydrolase-like_dom_sf"/>
</dbReference>
<evidence type="ECO:0000256" key="7">
    <source>
        <dbReference type="ARBA" id="ARBA00022801"/>
    </source>
</evidence>
<dbReference type="InterPro" id="IPR047127">
    <property type="entry name" value="MutT-like"/>
</dbReference>
<dbReference type="RefSeq" id="WP_088817980.1">
    <property type="nucleotide sequence ID" value="NZ_FYEZ01000001.1"/>
</dbReference>
<evidence type="ECO:0000259" key="13">
    <source>
        <dbReference type="PROSITE" id="PS51462"/>
    </source>
</evidence>
<keyword evidence="6" id="KW-0227">DNA damage</keyword>
<evidence type="ECO:0000256" key="4">
    <source>
        <dbReference type="ARBA" id="ARBA00022705"/>
    </source>
</evidence>
<keyword evidence="7 12" id="KW-0378">Hydrolase</keyword>
<dbReference type="AlphaFoldDB" id="A0A212TEN9"/>
<accession>A0A212TEN9</accession>
<evidence type="ECO:0000256" key="5">
    <source>
        <dbReference type="ARBA" id="ARBA00022723"/>
    </source>
</evidence>
<evidence type="ECO:0000313" key="14">
    <source>
        <dbReference type="EMBL" id="SNC64286.1"/>
    </source>
</evidence>
<dbReference type="GO" id="GO:0046872">
    <property type="term" value="F:metal ion binding"/>
    <property type="evidence" value="ECO:0007669"/>
    <property type="project" value="UniProtKB-KW"/>
</dbReference>
<dbReference type="GO" id="GO:0035539">
    <property type="term" value="F:8-oxo-7,8-dihydrodeoxyguanosine triphosphate pyrophosphatase activity"/>
    <property type="evidence" value="ECO:0007669"/>
    <property type="project" value="UniProtKB-EC"/>
</dbReference>
<dbReference type="PRINTS" id="PR00502">
    <property type="entry name" value="NUDIXFAMILY"/>
</dbReference>
<evidence type="ECO:0000313" key="15">
    <source>
        <dbReference type="Proteomes" id="UP000198122"/>
    </source>
</evidence>
<gene>
    <name evidence="14" type="ORF">SAMN05445756_1081</name>
</gene>
<evidence type="ECO:0000256" key="2">
    <source>
        <dbReference type="ARBA" id="ARBA00005582"/>
    </source>
</evidence>
<comment type="catalytic activity">
    <reaction evidence="10">
        <text>8-oxo-dGTP + H2O = 8-oxo-dGMP + diphosphate + H(+)</text>
        <dbReference type="Rhea" id="RHEA:31575"/>
        <dbReference type="ChEBI" id="CHEBI:15377"/>
        <dbReference type="ChEBI" id="CHEBI:15378"/>
        <dbReference type="ChEBI" id="CHEBI:33019"/>
        <dbReference type="ChEBI" id="CHEBI:63224"/>
        <dbReference type="ChEBI" id="CHEBI:77896"/>
        <dbReference type="EC" id="3.6.1.55"/>
    </reaction>
</comment>
<keyword evidence="3" id="KW-0515">Mutator protein</keyword>
<evidence type="ECO:0000256" key="3">
    <source>
        <dbReference type="ARBA" id="ARBA00022457"/>
    </source>
</evidence>
<dbReference type="OrthoDB" id="9804442at2"/>
<dbReference type="PANTHER" id="PTHR47707">
    <property type="entry name" value="8-OXO-DGTP DIPHOSPHATASE"/>
    <property type="match status" value="1"/>
</dbReference>
<keyword evidence="9" id="KW-0234">DNA repair</keyword>
<dbReference type="EMBL" id="FYEZ01000001">
    <property type="protein sequence ID" value="SNC64286.1"/>
    <property type="molecule type" value="Genomic_DNA"/>
</dbReference>
<dbReference type="GO" id="GO:0044715">
    <property type="term" value="F:8-oxo-dGDP phosphatase activity"/>
    <property type="evidence" value="ECO:0007669"/>
    <property type="project" value="TreeGrafter"/>
</dbReference>
<sequence>MQLVVGAMLVDDLDVPTRLLAAQRTAERDVPVAAGPDGRLPLWEFPGGKVEPGETPRAALARELAEELGIAVELGDELEPPDRPTWPINHRYELRIFLARLAPGSAPPDPQRAPDPSHQQVRWLGVEEIPDWPWLPTNRVPACLMADRMRWS</sequence>
<dbReference type="GO" id="GO:0006281">
    <property type="term" value="P:DNA repair"/>
    <property type="evidence" value="ECO:0007669"/>
    <property type="project" value="UniProtKB-KW"/>
</dbReference>
<evidence type="ECO:0000256" key="11">
    <source>
        <dbReference type="ARBA" id="ARBA00038905"/>
    </source>
</evidence>
<evidence type="ECO:0000256" key="10">
    <source>
        <dbReference type="ARBA" id="ARBA00035861"/>
    </source>
</evidence>
<dbReference type="Proteomes" id="UP000198122">
    <property type="component" value="Unassembled WGS sequence"/>
</dbReference>
<protein>
    <recommendedName>
        <fullName evidence="11">8-oxo-dGTP diphosphatase</fullName>
        <ecNumber evidence="11">3.6.1.55</ecNumber>
    </recommendedName>
</protein>
<evidence type="ECO:0000256" key="8">
    <source>
        <dbReference type="ARBA" id="ARBA00022842"/>
    </source>
</evidence>
<dbReference type="SUPFAM" id="SSF55811">
    <property type="entry name" value="Nudix"/>
    <property type="match status" value="1"/>
</dbReference>
<dbReference type="PROSITE" id="PS00893">
    <property type="entry name" value="NUDIX_BOX"/>
    <property type="match status" value="1"/>
</dbReference>
<proteinExistence type="inferred from homology"/>
<dbReference type="PROSITE" id="PS51462">
    <property type="entry name" value="NUDIX"/>
    <property type="match status" value="1"/>
</dbReference>
<dbReference type="Pfam" id="PF00293">
    <property type="entry name" value="NUDIX"/>
    <property type="match status" value="1"/>
</dbReference>
<name>A0A212TEN9_9MICO</name>
<evidence type="ECO:0000256" key="6">
    <source>
        <dbReference type="ARBA" id="ARBA00022763"/>
    </source>
</evidence>
<dbReference type="EC" id="3.6.1.55" evidence="11"/>
<dbReference type="GO" id="GO:0006260">
    <property type="term" value="P:DNA replication"/>
    <property type="evidence" value="ECO:0007669"/>
    <property type="project" value="UniProtKB-KW"/>
</dbReference>
<organism evidence="14 15">
    <name type="scientific">Kytococcus aerolatus</name>
    <dbReference type="NCBI Taxonomy" id="592308"/>
    <lineage>
        <taxon>Bacteria</taxon>
        <taxon>Bacillati</taxon>
        <taxon>Actinomycetota</taxon>
        <taxon>Actinomycetes</taxon>
        <taxon>Micrococcales</taxon>
        <taxon>Kytococcaceae</taxon>
        <taxon>Kytococcus</taxon>
    </lineage>
</organism>
<evidence type="ECO:0000256" key="9">
    <source>
        <dbReference type="ARBA" id="ARBA00023204"/>
    </source>
</evidence>
<dbReference type="GO" id="GO:0008413">
    <property type="term" value="F:8-oxo-7,8-dihydroguanosine triphosphate pyrophosphatase activity"/>
    <property type="evidence" value="ECO:0007669"/>
    <property type="project" value="TreeGrafter"/>
</dbReference>
<dbReference type="InterPro" id="IPR020476">
    <property type="entry name" value="Nudix_hydrolase"/>
</dbReference>
<keyword evidence="4" id="KW-0235">DNA replication</keyword>
<dbReference type="Gene3D" id="3.90.79.10">
    <property type="entry name" value="Nucleoside Triphosphate Pyrophosphohydrolase"/>
    <property type="match status" value="1"/>
</dbReference>
<reference evidence="14 15" key="1">
    <citation type="submission" date="2017-06" db="EMBL/GenBank/DDBJ databases">
        <authorList>
            <person name="Kim H.J."/>
            <person name="Triplett B.A."/>
        </authorList>
    </citation>
    <scope>NUCLEOTIDE SEQUENCE [LARGE SCALE GENOMIC DNA]</scope>
    <source>
        <strain evidence="14 15">DSM 22179</strain>
    </source>
</reference>
<dbReference type="InterPro" id="IPR020084">
    <property type="entry name" value="NUDIX_hydrolase_CS"/>
</dbReference>